<dbReference type="Gene3D" id="3.90.1720.10">
    <property type="entry name" value="endopeptidase domain like (from Nostoc punctiforme)"/>
    <property type="match status" value="1"/>
</dbReference>
<comment type="caution">
    <text evidence="1">The sequence shown here is derived from an EMBL/GenBank/DDBJ whole genome shotgun (WGS) entry which is preliminary data.</text>
</comment>
<reference evidence="1 2" key="1">
    <citation type="submission" date="2019-04" db="EMBL/GenBank/DDBJ databases">
        <title>Lysinibacillus genome sequencing.</title>
        <authorList>
            <person name="Dunlap C."/>
        </authorList>
    </citation>
    <scope>NUCLEOTIDE SEQUENCE [LARGE SCALE GENOMIC DNA]</scope>
    <source>
        <strain evidence="1 2">CCTCC AB 2010389</strain>
    </source>
</reference>
<accession>A0A4U2Y2D2</accession>
<dbReference type="InterPro" id="IPR038765">
    <property type="entry name" value="Papain-like_cys_pep_sf"/>
</dbReference>
<evidence type="ECO:0008006" key="3">
    <source>
        <dbReference type="Google" id="ProtNLM"/>
    </source>
</evidence>
<protein>
    <recommendedName>
        <fullName evidence="3">Amidase domain-containing protein</fullName>
    </recommendedName>
</protein>
<proteinExistence type="predicted"/>
<dbReference type="AlphaFoldDB" id="A0A4U2Y2D2"/>
<evidence type="ECO:0000313" key="1">
    <source>
        <dbReference type="EMBL" id="TKI53261.1"/>
    </source>
</evidence>
<evidence type="ECO:0000313" key="2">
    <source>
        <dbReference type="Proteomes" id="UP000308744"/>
    </source>
</evidence>
<name>A0A4U2Y2D2_9BACI</name>
<dbReference type="EMBL" id="SZPU01000124">
    <property type="protein sequence ID" value="TKI53261.1"/>
    <property type="molecule type" value="Genomic_DNA"/>
</dbReference>
<keyword evidence="2" id="KW-1185">Reference proteome</keyword>
<gene>
    <name evidence="1" type="ORF">FC756_25160</name>
</gene>
<dbReference type="Proteomes" id="UP000308744">
    <property type="component" value="Unassembled WGS sequence"/>
</dbReference>
<organism evidence="1 2">
    <name type="scientific">Lysinibacillus mangiferihumi</name>
    <dbReference type="NCBI Taxonomy" id="1130819"/>
    <lineage>
        <taxon>Bacteria</taxon>
        <taxon>Bacillati</taxon>
        <taxon>Bacillota</taxon>
        <taxon>Bacilli</taxon>
        <taxon>Bacillales</taxon>
        <taxon>Bacillaceae</taxon>
        <taxon>Lysinibacillus</taxon>
    </lineage>
</organism>
<dbReference type="SUPFAM" id="SSF54001">
    <property type="entry name" value="Cysteine proteinases"/>
    <property type="match status" value="1"/>
</dbReference>
<sequence>MIKGRKSIFSSILALSMVFSIALTGVSAEEMSVIGKNSSIYYEYLSGETGKTDYELKVLEKEYGDLEEYFNIELPSDVMVANEEYFNATTFTNPTELTIEDPSNLPGYYEGFAEFTGLSIEQLKEIHNTYGELSQHFGVQVDYSKLEQMNGDDVSIYSDGTPSEKMTSEQFRSIKAKLDKGDILVSKDQWFTFVNHGHAAIAVETDSATKYIVQHTGSGKSKKSNFDDYSALYSLRLYYTNTITGKDRRSAADYAANNLTGYSYDALADINSSTYVNCATLVWKALKNKGVKHDTRYIPINQYYTVETVWPKDLVTDSKTTLWSQVNWSGDGNKW</sequence>
<dbReference type="RefSeq" id="WP_107894702.1">
    <property type="nucleotide sequence ID" value="NZ_PYWM01000004.1"/>
</dbReference>